<accession>A0A9D1H4H0</accession>
<name>A0A9D1H4H0_9FIRM</name>
<keyword evidence="1" id="KW-0472">Membrane</keyword>
<gene>
    <name evidence="2" type="ORF">IAC43_00990</name>
</gene>
<reference evidence="2" key="2">
    <citation type="journal article" date="2021" name="PeerJ">
        <title>Extensive microbial diversity within the chicken gut microbiome revealed by metagenomics and culture.</title>
        <authorList>
            <person name="Gilroy R."/>
            <person name="Ravi A."/>
            <person name="Getino M."/>
            <person name="Pursley I."/>
            <person name="Horton D.L."/>
            <person name="Alikhan N.F."/>
            <person name="Baker D."/>
            <person name="Gharbi K."/>
            <person name="Hall N."/>
            <person name="Watson M."/>
            <person name="Adriaenssens E.M."/>
            <person name="Foster-Nyarko E."/>
            <person name="Jarju S."/>
            <person name="Secka A."/>
            <person name="Antonio M."/>
            <person name="Oren A."/>
            <person name="Chaudhuri R.R."/>
            <person name="La Ragione R."/>
            <person name="Hildebrand F."/>
            <person name="Pallen M.J."/>
        </authorList>
    </citation>
    <scope>NUCLEOTIDE SEQUENCE</scope>
    <source>
        <strain evidence="2">ChiBcec7-5410</strain>
    </source>
</reference>
<proteinExistence type="predicted"/>
<comment type="caution">
    <text evidence="2">The sequence shown here is derived from an EMBL/GenBank/DDBJ whole genome shotgun (WGS) entry which is preliminary data.</text>
</comment>
<sequence>MKQQQLSDALNLLDEDLLLETDRIRNRSVWMRFIRYKGISAAACLVLVAATGWGLHQLQHTGIDLPAESTVEITDGDPSDTGVTPQLPVISLERWDWGGMGFEGYMAYDISELVSDNPWDASAPLETLPVFKNKLTVNKDYLLRGGDFDRMEEVLKEVAGRLGLDSENLTITDDAPTEEERQKSLEKFKLTGGEPPEGYYDPTRLMTDADGVGIEIAQSLTATISFEPEVTLPDGYNFTHFASYTDCQKTADWLLEQYSGLIDMEQPTMAIDGGDYNIYRQQKYQIAFYDASGSYTDQLLNYNFNQVVFYCGDDGKMSTARIYQPDLSQKVGDYPILSVEEATQQLSQGNCISSVPSDAI</sequence>
<dbReference type="AlphaFoldDB" id="A0A9D1H4H0"/>
<feature type="transmembrane region" description="Helical" evidence="1">
    <location>
        <begin position="33"/>
        <end position="55"/>
    </location>
</feature>
<dbReference type="Proteomes" id="UP000824160">
    <property type="component" value="Unassembled WGS sequence"/>
</dbReference>
<evidence type="ECO:0000313" key="2">
    <source>
        <dbReference type="EMBL" id="HIT93740.1"/>
    </source>
</evidence>
<protein>
    <submittedName>
        <fullName evidence="2">Uncharacterized protein</fullName>
    </submittedName>
</protein>
<keyword evidence="1" id="KW-1133">Transmembrane helix</keyword>
<dbReference type="EMBL" id="DVLW01000029">
    <property type="protein sequence ID" value="HIT93740.1"/>
    <property type="molecule type" value="Genomic_DNA"/>
</dbReference>
<organism evidence="2 3">
    <name type="scientific">Candidatus Faecivivens stercoripullorum</name>
    <dbReference type="NCBI Taxonomy" id="2840805"/>
    <lineage>
        <taxon>Bacteria</taxon>
        <taxon>Bacillati</taxon>
        <taxon>Bacillota</taxon>
        <taxon>Clostridia</taxon>
        <taxon>Eubacteriales</taxon>
        <taxon>Oscillospiraceae</taxon>
        <taxon>Oscillospiraceae incertae sedis</taxon>
        <taxon>Candidatus Faecivivens</taxon>
    </lineage>
</organism>
<feature type="non-terminal residue" evidence="2">
    <location>
        <position position="360"/>
    </location>
</feature>
<evidence type="ECO:0000256" key="1">
    <source>
        <dbReference type="SAM" id="Phobius"/>
    </source>
</evidence>
<keyword evidence="1" id="KW-0812">Transmembrane</keyword>
<evidence type="ECO:0000313" key="3">
    <source>
        <dbReference type="Proteomes" id="UP000824160"/>
    </source>
</evidence>
<reference evidence="2" key="1">
    <citation type="submission" date="2020-10" db="EMBL/GenBank/DDBJ databases">
        <authorList>
            <person name="Gilroy R."/>
        </authorList>
    </citation>
    <scope>NUCLEOTIDE SEQUENCE</scope>
    <source>
        <strain evidence="2">ChiBcec7-5410</strain>
    </source>
</reference>